<feature type="region of interest" description="Disordered" evidence="1">
    <location>
        <begin position="168"/>
        <end position="243"/>
    </location>
</feature>
<feature type="compositionally biased region" description="Pro residues" evidence="1">
    <location>
        <begin position="32"/>
        <end position="45"/>
    </location>
</feature>
<evidence type="ECO:0008006" key="5">
    <source>
        <dbReference type="Google" id="ProtNLM"/>
    </source>
</evidence>
<feature type="compositionally biased region" description="Basic and acidic residues" evidence="1">
    <location>
        <begin position="55"/>
        <end position="70"/>
    </location>
</feature>
<protein>
    <recommendedName>
        <fullName evidence="5">Basic proline-rich protein-like</fullName>
    </recommendedName>
</protein>
<feature type="signal peptide" evidence="2">
    <location>
        <begin position="1"/>
        <end position="29"/>
    </location>
</feature>
<dbReference type="Proteomes" id="UP001652641">
    <property type="component" value="Chromosome 4"/>
</dbReference>
<name>A0ABM5A9P0_VULVU</name>
<evidence type="ECO:0000313" key="4">
    <source>
        <dbReference type="RefSeq" id="XP_072611495.1"/>
    </source>
</evidence>
<evidence type="ECO:0000256" key="2">
    <source>
        <dbReference type="SAM" id="SignalP"/>
    </source>
</evidence>
<sequence length="251" mass="25620">MARKGGVGSPPHGPPVLFLLLLLLRPRLPSPLDAPPAPFPAPLPQMPGAKYSGRRGREMENSRARGERRAVAKLAAPGWRGGSPRGRRPRSWERTARAQLQLSAGAGAGRGARGAPGLGRACAPGARLPPACLPPAGASAAWRSPGARAAPLRGCAAREGALGWGEARAAFRGPPPPPLPSPALPPRSPLLAGPTPPSSDSRPGAFADLALPRWVSRSRKAVQGGKGGAGGGGCTNEKPGESLELSLLVMM</sequence>
<feature type="region of interest" description="Disordered" evidence="1">
    <location>
        <begin position="32"/>
        <end position="94"/>
    </location>
</feature>
<feature type="chain" id="PRO_5047513834" description="Basic proline-rich protein-like" evidence="2">
    <location>
        <begin position="30"/>
        <end position="251"/>
    </location>
</feature>
<dbReference type="GeneID" id="140598571"/>
<proteinExistence type="predicted"/>
<organism evidence="3 4">
    <name type="scientific">Vulpes vulpes</name>
    <name type="common">Red fox</name>
    <dbReference type="NCBI Taxonomy" id="9627"/>
    <lineage>
        <taxon>Eukaryota</taxon>
        <taxon>Metazoa</taxon>
        <taxon>Chordata</taxon>
        <taxon>Craniata</taxon>
        <taxon>Vertebrata</taxon>
        <taxon>Euteleostomi</taxon>
        <taxon>Mammalia</taxon>
        <taxon>Eutheria</taxon>
        <taxon>Laurasiatheria</taxon>
        <taxon>Carnivora</taxon>
        <taxon>Caniformia</taxon>
        <taxon>Canidae</taxon>
        <taxon>Vulpes</taxon>
    </lineage>
</organism>
<gene>
    <name evidence="4" type="primary">LOC140598571</name>
</gene>
<keyword evidence="3" id="KW-1185">Reference proteome</keyword>
<evidence type="ECO:0000313" key="3">
    <source>
        <dbReference type="Proteomes" id="UP001652641"/>
    </source>
</evidence>
<reference evidence="4" key="1">
    <citation type="submission" date="2025-08" db="UniProtKB">
        <authorList>
            <consortium name="RefSeq"/>
        </authorList>
    </citation>
    <scope>IDENTIFICATION</scope>
    <source>
        <tissue evidence="4">Cell line</tissue>
    </source>
</reference>
<evidence type="ECO:0000256" key="1">
    <source>
        <dbReference type="SAM" id="MobiDB-lite"/>
    </source>
</evidence>
<accession>A0ABM5A9P0</accession>
<dbReference type="RefSeq" id="XP_072611495.1">
    <property type="nucleotide sequence ID" value="XM_072755394.1"/>
</dbReference>
<feature type="compositionally biased region" description="Pro residues" evidence="1">
    <location>
        <begin position="173"/>
        <end position="188"/>
    </location>
</feature>
<feature type="compositionally biased region" description="Gly residues" evidence="1">
    <location>
        <begin position="224"/>
        <end position="234"/>
    </location>
</feature>
<keyword evidence="2" id="KW-0732">Signal</keyword>